<dbReference type="EMBL" id="SRMB01000005">
    <property type="protein sequence ID" value="TGE22821.1"/>
    <property type="molecule type" value="Genomic_DNA"/>
</dbReference>
<organism evidence="2 3">
    <name type="scientific">Hymenobacter metallicola</name>
    <dbReference type="NCBI Taxonomy" id="2563114"/>
    <lineage>
        <taxon>Bacteria</taxon>
        <taxon>Pseudomonadati</taxon>
        <taxon>Bacteroidota</taxon>
        <taxon>Cytophagia</taxon>
        <taxon>Cytophagales</taxon>
        <taxon>Hymenobacteraceae</taxon>
        <taxon>Hymenobacter</taxon>
    </lineage>
</organism>
<comment type="caution">
    <text evidence="2">The sequence shown here is derived from an EMBL/GenBank/DDBJ whole genome shotgun (WGS) entry which is preliminary data.</text>
</comment>
<dbReference type="Gene3D" id="2.60.40.10">
    <property type="entry name" value="Immunoglobulins"/>
    <property type="match status" value="1"/>
</dbReference>
<dbReference type="OrthoDB" id="733944at2"/>
<dbReference type="InterPro" id="IPR013783">
    <property type="entry name" value="Ig-like_fold"/>
</dbReference>
<protein>
    <recommendedName>
        <fullName evidence="1">Fibronectin type-III domain-containing protein</fullName>
    </recommendedName>
</protein>
<sequence length="710" mass="74918">MALITLPVGITIAVWTGPATTLSSASWFTSTNLNAIYKQSANRLGYISAKPGAAFPGFASITPAPAGQIPAGYIFNVKTAFQLDDSLLGVIASGGGPTQLAAPANFQATPTSALAVSVAWSAPAGAPAGTTYVIQRATNSGFTAGLVTIYTGPNTSVNNTSGLTASTQYFYRGKAQATGFTDSVYSTDDATTLAAVATNPDVLLYAISQSNWSKLTERNTLAPGQLEAADLTSLEAQRTRSRIAITNTSNMQLLQLGKNGRSELTEGTPSEALAEGSSLLAWEFEKRSTGILNVGFYYRNGAPSEWFKKGTSLGSGYVYNTWLANCLTAANDFAARGKTSTAQNTFILIHQNESGGDLPTWSTDWQQIIADFKADMAAAGRPVPDNVKVIVFKPKTQTESGNLAQARANVESFATAYTAGPVAVLDMIGMNLQEEGVAPSQRHHLDMFSSIVEAKQIMQVILNEPTQVLYVSPPVTVSCQQGYTGTPVTRQAYALTANDAYDLAEVEAEGLLECELGPVGPYTTEDAIWSQLSPNLIADGNTISDNGSGGSAFARVHMGIGLNTTETVLGGFKWPLSAQLSTDGFPINNEFIIGAVYNPGNSATYDDMLGGFYLKLDAGGETQGFGMAPFWTGAGVGFIPTPLGTEAEIRVEKTNDPATTGIRMLRGGVSVAFNPVPITGPVYLDISLGIWQPYAQVKDMVIYAADPVRL</sequence>
<accession>A0A4Z0Q143</accession>
<reference evidence="2 3" key="1">
    <citation type="submission" date="2019-04" db="EMBL/GenBank/DDBJ databases">
        <authorList>
            <person name="Feng G."/>
            <person name="Zhang J."/>
            <person name="Zhu H."/>
        </authorList>
    </citation>
    <scope>NUCLEOTIDE SEQUENCE [LARGE SCALE GENOMIC DNA]</scope>
    <source>
        <strain evidence="2 3">9PBR-1</strain>
    </source>
</reference>
<dbReference type="RefSeq" id="WP_135397610.1">
    <property type="nucleotide sequence ID" value="NZ_SRMB01000005.1"/>
</dbReference>
<evidence type="ECO:0000259" key="1">
    <source>
        <dbReference type="PROSITE" id="PS50853"/>
    </source>
</evidence>
<proteinExistence type="predicted"/>
<dbReference type="InterPro" id="IPR036116">
    <property type="entry name" value="FN3_sf"/>
</dbReference>
<evidence type="ECO:0000313" key="2">
    <source>
        <dbReference type="EMBL" id="TGE22821.1"/>
    </source>
</evidence>
<name>A0A4Z0Q143_9BACT</name>
<dbReference type="CDD" id="cd00063">
    <property type="entry name" value="FN3"/>
    <property type="match status" value="1"/>
</dbReference>
<dbReference type="SUPFAM" id="SSF49265">
    <property type="entry name" value="Fibronectin type III"/>
    <property type="match status" value="1"/>
</dbReference>
<gene>
    <name evidence="2" type="ORF">E5K02_20870</name>
</gene>
<feature type="domain" description="Fibronectin type-III" evidence="1">
    <location>
        <begin position="102"/>
        <end position="201"/>
    </location>
</feature>
<dbReference type="AlphaFoldDB" id="A0A4Z0Q143"/>
<dbReference type="InterPro" id="IPR003961">
    <property type="entry name" value="FN3_dom"/>
</dbReference>
<dbReference type="PROSITE" id="PS50853">
    <property type="entry name" value="FN3"/>
    <property type="match status" value="1"/>
</dbReference>
<keyword evidence="3" id="KW-1185">Reference proteome</keyword>
<evidence type="ECO:0000313" key="3">
    <source>
        <dbReference type="Proteomes" id="UP000298471"/>
    </source>
</evidence>
<dbReference type="Proteomes" id="UP000298471">
    <property type="component" value="Unassembled WGS sequence"/>
</dbReference>